<evidence type="ECO:0000313" key="2">
    <source>
        <dbReference type="Proteomes" id="UP000274556"/>
    </source>
</evidence>
<dbReference type="CDD" id="cd10931">
    <property type="entry name" value="CE4_u7"/>
    <property type="match status" value="1"/>
</dbReference>
<dbReference type="EMBL" id="RBXL01000001">
    <property type="protein sequence ID" value="RKT45580.1"/>
    <property type="molecule type" value="Genomic_DNA"/>
</dbReference>
<comment type="caution">
    <text evidence="1">The sequence shown here is derived from an EMBL/GenBank/DDBJ whole genome shotgun (WGS) entry which is preliminary data.</text>
</comment>
<dbReference type="Proteomes" id="UP000274556">
    <property type="component" value="Unassembled WGS sequence"/>
</dbReference>
<organism evidence="1 2">
    <name type="scientific">Thiocapsa rosea</name>
    <dbReference type="NCBI Taxonomy" id="69360"/>
    <lineage>
        <taxon>Bacteria</taxon>
        <taxon>Pseudomonadati</taxon>
        <taxon>Pseudomonadota</taxon>
        <taxon>Gammaproteobacteria</taxon>
        <taxon>Chromatiales</taxon>
        <taxon>Chromatiaceae</taxon>
        <taxon>Thiocapsa</taxon>
    </lineage>
</organism>
<dbReference type="Gene3D" id="3.20.20.370">
    <property type="entry name" value="Glycoside hydrolase/deacetylase"/>
    <property type="match status" value="1"/>
</dbReference>
<gene>
    <name evidence="1" type="ORF">BDD21_3044</name>
</gene>
<dbReference type="InterPro" id="IPR011330">
    <property type="entry name" value="Glyco_hydro/deAcase_b/a-brl"/>
</dbReference>
<proteinExistence type="predicted"/>
<keyword evidence="2" id="KW-1185">Reference proteome</keyword>
<name>A0A495VA12_9GAMM</name>
<dbReference type="GO" id="GO:0005975">
    <property type="term" value="P:carbohydrate metabolic process"/>
    <property type="evidence" value="ECO:0007669"/>
    <property type="project" value="InterPro"/>
</dbReference>
<sequence length="315" mass="35983">MISARGDWPENAPFAVFLSHDIDQIHDRELFRILADLNHIRRILRQGEPGNLRLAGARVLRSLFKPKQTGDDVRTILEIEARYGFPSTFFILHDPYWSRHGPRYRLGSPGLRRIVQMVSEAGGELGVHGGYYRFNDPAGYRESREMVGETFGVEVQGIRNHLLRFSFPETWLAQEAAGFRYDATFGWPDRPGARDDRFFPFRPVDPATGRELDLTVLPLTVMDGTLFRHLRSSGRDALELAWAAIEPVIERGGLVSLLWHNNYFDEPEYRDWQWVYEQLLERLAALRPWCATGAAIDDWVRAQGMPTIGASADSG</sequence>
<evidence type="ECO:0008006" key="3">
    <source>
        <dbReference type="Google" id="ProtNLM"/>
    </source>
</evidence>
<reference evidence="1 2" key="1">
    <citation type="submission" date="2018-10" db="EMBL/GenBank/DDBJ databases">
        <title>Genomic Encyclopedia of Archaeal and Bacterial Type Strains, Phase II (KMG-II): from individual species to whole genera.</title>
        <authorList>
            <person name="Goeker M."/>
        </authorList>
    </citation>
    <scope>NUCLEOTIDE SEQUENCE [LARGE SCALE GENOMIC DNA]</scope>
    <source>
        <strain evidence="1 2">DSM 235</strain>
    </source>
</reference>
<dbReference type="AlphaFoldDB" id="A0A495VA12"/>
<evidence type="ECO:0000313" key="1">
    <source>
        <dbReference type="EMBL" id="RKT45580.1"/>
    </source>
</evidence>
<dbReference type="SUPFAM" id="SSF88713">
    <property type="entry name" value="Glycoside hydrolase/deacetylase"/>
    <property type="match status" value="1"/>
</dbReference>
<accession>A0A495VA12</accession>
<protein>
    <recommendedName>
        <fullName evidence="3">Polysaccharide deacetylase</fullName>
    </recommendedName>
</protein>
<dbReference type="OrthoDB" id="5573484at2"/>
<dbReference type="RefSeq" id="WP_120797821.1">
    <property type="nucleotide sequence ID" value="NZ_RBXL01000001.1"/>
</dbReference>